<feature type="compositionally biased region" description="Polar residues" evidence="1">
    <location>
        <begin position="88"/>
        <end position="105"/>
    </location>
</feature>
<gene>
    <name evidence="2" type="ORF">P4O66_000700</name>
</gene>
<reference evidence="2" key="1">
    <citation type="submission" date="2023-03" db="EMBL/GenBank/DDBJ databases">
        <title>Electrophorus voltai genome.</title>
        <authorList>
            <person name="Bian C."/>
        </authorList>
    </citation>
    <scope>NUCLEOTIDE SEQUENCE</scope>
    <source>
        <strain evidence="2">CB-2022</strain>
        <tissue evidence="2">Muscle</tissue>
    </source>
</reference>
<accession>A0AAD8ZF22</accession>
<dbReference type="Proteomes" id="UP001239994">
    <property type="component" value="Unassembled WGS sequence"/>
</dbReference>
<keyword evidence="3" id="KW-1185">Reference proteome</keyword>
<dbReference type="EMBL" id="JAROKS010000012">
    <property type="protein sequence ID" value="KAK1798207.1"/>
    <property type="molecule type" value="Genomic_DNA"/>
</dbReference>
<organism evidence="2 3">
    <name type="scientific">Electrophorus voltai</name>
    <dbReference type="NCBI Taxonomy" id="2609070"/>
    <lineage>
        <taxon>Eukaryota</taxon>
        <taxon>Metazoa</taxon>
        <taxon>Chordata</taxon>
        <taxon>Craniata</taxon>
        <taxon>Vertebrata</taxon>
        <taxon>Euteleostomi</taxon>
        <taxon>Actinopterygii</taxon>
        <taxon>Neopterygii</taxon>
        <taxon>Teleostei</taxon>
        <taxon>Ostariophysi</taxon>
        <taxon>Gymnotiformes</taxon>
        <taxon>Gymnotoidei</taxon>
        <taxon>Gymnotidae</taxon>
        <taxon>Electrophorus</taxon>
    </lineage>
</organism>
<feature type="compositionally biased region" description="Basic and acidic residues" evidence="1">
    <location>
        <begin position="12"/>
        <end position="23"/>
    </location>
</feature>
<name>A0AAD8ZF22_9TELE</name>
<dbReference type="AlphaFoldDB" id="A0AAD8ZF22"/>
<evidence type="ECO:0000313" key="2">
    <source>
        <dbReference type="EMBL" id="KAK1798207.1"/>
    </source>
</evidence>
<proteinExistence type="predicted"/>
<protein>
    <submittedName>
        <fullName evidence="2">Uncharacterized protein</fullName>
    </submittedName>
</protein>
<feature type="region of interest" description="Disordered" evidence="1">
    <location>
        <begin position="84"/>
        <end position="105"/>
    </location>
</feature>
<feature type="region of interest" description="Disordered" evidence="1">
    <location>
        <begin position="1"/>
        <end position="28"/>
    </location>
</feature>
<evidence type="ECO:0000256" key="1">
    <source>
        <dbReference type="SAM" id="MobiDB-lite"/>
    </source>
</evidence>
<comment type="caution">
    <text evidence="2">The sequence shown here is derived from an EMBL/GenBank/DDBJ whole genome shotgun (WGS) entry which is preliminary data.</text>
</comment>
<sequence>MPSASEDSGASDARHKGAGREPRQAASKASLFMRKTIFTKGKVKLLRFKNTISLGSTAVSRSKTKLRRGQTAFACISLPRLSRGTMRPTVSSGPQRGLQTPTAASVHSRWTGEVCGPTGAHVAPFNEGFMLGTGAGAMAAAAGTLSILVPSQHSPRRPVTPSQAAAVHARALQIPPLLSEHAMSHWTLIL</sequence>
<evidence type="ECO:0000313" key="3">
    <source>
        <dbReference type="Proteomes" id="UP001239994"/>
    </source>
</evidence>